<organism evidence="2 3">
    <name type="scientific">Botryotinia fuckeliana (strain B05.10)</name>
    <name type="common">Noble rot fungus</name>
    <name type="synonym">Botrytis cinerea</name>
    <dbReference type="NCBI Taxonomy" id="332648"/>
    <lineage>
        <taxon>Eukaryota</taxon>
        <taxon>Fungi</taxon>
        <taxon>Dikarya</taxon>
        <taxon>Ascomycota</taxon>
        <taxon>Pezizomycotina</taxon>
        <taxon>Leotiomycetes</taxon>
        <taxon>Helotiales</taxon>
        <taxon>Sclerotiniaceae</taxon>
        <taxon>Botrytis</taxon>
    </lineage>
</organism>
<dbReference type="EMBL" id="CP009818">
    <property type="protein sequence ID" value="ATZ56878.1"/>
    <property type="molecule type" value="Genomic_DNA"/>
</dbReference>
<proteinExistence type="predicted"/>
<evidence type="ECO:0000256" key="1">
    <source>
        <dbReference type="SAM" id="SignalP"/>
    </source>
</evidence>
<reference evidence="2 3" key="2">
    <citation type="journal article" date="2012" name="Eukaryot. Cell">
        <title>Genome update of Botrytis cinerea strains B05.10 and T4.</title>
        <authorList>
            <person name="Staats M."/>
            <person name="van Kan J.A."/>
        </authorList>
    </citation>
    <scope>NUCLEOTIDE SEQUENCE [LARGE SCALE GENOMIC DNA]</scope>
    <source>
        <strain evidence="2 3">B05.10</strain>
    </source>
</reference>
<dbReference type="KEGG" id="bfu:BCIN_14g00930"/>
<accession>A0A384K250</accession>
<name>A0A384K250_BOTFB</name>
<keyword evidence="3" id="KW-1185">Reference proteome</keyword>
<reference evidence="2 3" key="3">
    <citation type="journal article" date="2017" name="Mol. Plant Pathol.">
        <title>A gapless genome sequence of the fungus Botrytis cinerea.</title>
        <authorList>
            <person name="Van Kan J.A."/>
            <person name="Stassen J.H."/>
            <person name="Mosbach A."/>
            <person name="Van Der Lee T.A."/>
            <person name="Faino L."/>
            <person name="Farmer A.D."/>
            <person name="Papasotiriou D.G."/>
            <person name="Zhou S."/>
            <person name="Seidl M.F."/>
            <person name="Cottam E."/>
            <person name="Edel D."/>
            <person name="Hahn M."/>
            <person name="Schwartz D.C."/>
            <person name="Dietrich R.A."/>
            <person name="Widdison S."/>
            <person name="Scalliet G."/>
        </authorList>
    </citation>
    <scope>NUCLEOTIDE SEQUENCE [LARGE SCALE GENOMIC DNA]</scope>
    <source>
        <strain evidence="2 3">B05.10</strain>
    </source>
</reference>
<evidence type="ECO:0000313" key="2">
    <source>
        <dbReference type="EMBL" id="ATZ56878.1"/>
    </source>
</evidence>
<feature type="signal peptide" evidence="1">
    <location>
        <begin position="1"/>
        <end position="20"/>
    </location>
</feature>
<dbReference type="GeneID" id="5430586"/>
<dbReference type="RefSeq" id="XP_024552799.1">
    <property type="nucleotide sequence ID" value="XM_024696985.1"/>
</dbReference>
<gene>
    <name evidence="2" type="ORF">BCIN_14g00930</name>
</gene>
<protein>
    <recommendedName>
        <fullName evidence="4">F-box domain-containing protein</fullName>
    </recommendedName>
</protein>
<dbReference type="VEuPathDB" id="FungiDB:Bcin14g00930"/>
<dbReference type="Proteomes" id="UP000001798">
    <property type="component" value="Chromosome 14"/>
</dbReference>
<evidence type="ECO:0000313" key="3">
    <source>
        <dbReference type="Proteomes" id="UP000001798"/>
    </source>
</evidence>
<reference evidence="2 3" key="1">
    <citation type="journal article" date="2011" name="PLoS Genet.">
        <title>Genomic analysis of the necrotrophic fungal pathogens Sclerotinia sclerotiorum and Botrytis cinerea.</title>
        <authorList>
            <person name="Amselem J."/>
            <person name="Cuomo C.A."/>
            <person name="van Kan J.A."/>
            <person name="Viaud M."/>
            <person name="Benito E.P."/>
            <person name="Couloux A."/>
            <person name="Coutinho P.M."/>
            <person name="de Vries R.P."/>
            <person name="Dyer P.S."/>
            <person name="Fillinger S."/>
            <person name="Fournier E."/>
            <person name="Gout L."/>
            <person name="Hahn M."/>
            <person name="Kohn L."/>
            <person name="Lapalu N."/>
            <person name="Plummer K.M."/>
            <person name="Pradier J.M."/>
            <person name="Quevillon E."/>
            <person name="Sharon A."/>
            <person name="Simon A."/>
            <person name="ten Have A."/>
            <person name="Tudzynski B."/>
            <person name="Tudzynski P."/>
            <person name="Wincker P."/>
            <person name="Andrew M."/>
            <person name="Anthouard V."/>
            <person name="Beever R.E."/>
            <person name="Beffa R."/>
            <person name="Benoit I."/>
            <person name="Bouzid O."/>
            <person name="Brault B."/>
            <person name="Chen Z."/>
            <person name="Choquer M."/>
            <person name="Collemare J."/>
            <person name="Cotton P."/>
            <person name="Danchin E.G."/>
            <person name="Da Silva C."/>
            <person name="Gautier A."/>
            <person name="Giraud C."/>
            <person name="Giraud T."/>
            <person name="Gonzalez C."/>
            <person name="Grossetete S."/>
            <person name="Guldener U."/>
            <person name="Henrissat B."/>
            <person name="Howlett B.J."/>
            <person name="Kodira C."/>
            <person name="Kretschmer M."/>
            <person name="Lappartient A."/>
            <person name="Leroch M."/>
            <person name="Levis C."/>
            <person name="Mauceli E."/>
            <person name="Neuveglise C."/>
            <person name="Oeser B."/>
            <person name="Pearson M."/>
            <person name="Poulain J."/>
            <person name="Poussereau N."/>
            <person name="Quesneville H."/>
            <person name="Rascle C."/>
            <person name="Schumacher J."/>
            <person name="Segurens B."/>
            <person name="Sexton A."/>
            <person name="Silva E."/>
            <person name="Sirven C."/>
            <person name="Soanes D.M."/>
            <person name="Talbot N.J."/>
            <person name="Templeton M."/>
            <person name="Yandava C."/>
            <person name="Yarden O."/>
            <person name="Zeng Q."/>
            <person name="Rollins J.A."/>
            <person name="Lebrun M.H."/>
            <person name="Dickman M."/>
        </authorList>
    </citation>
    <scope>NUCLEOTIDE SEQUENCE [LARGE SCALE GENOMIC DNA]</scope>
    <source>
        <strain evidence="2 3">B05.10</strain>
    </source>
</reference>
<feature type="chain" id="PRO_5017004602" description="F-box domain-containing protein" evidence="1">
    <location>
        <begin position="21"/>
        <end position="497"/>
    </location>
</feature>
<keyword evidence="1" id="KW-0732">Signal</keyword>
<sequence>MSNPLSKSNLVLLVPELLTAIVSYLPNPDLKSLRLTYKALGEEVLLRFDRVFLSANPQNIEVARAIADNEKFRKGVQEIIWDDALLVHELARPNEAIRMLEEPPRPEDDPPTWFVRACKNNIENLKNLKRDKKRPKTREFLPFSESWNYYETLLEQQEEVLESGADIDALKYVLERFQSLQKITITPAAHGSLDRPLYETPMIKSFPKGFNYPIPRGWPSSGPLEIYILPPWNDKTAKKQWRGFCIITNVLAGRNDHHILELIIDVRELETGLSCRIFDEPCEEYNNLVHLIQQPGFRRIDLALLADGQYYDDWSSFRSGHLKRMFEAAPDLEHVSLRIAADYGQIYPDFEQNRIPLQTIFPVDRWRKLQYFGLSNSIVDGPDLLSLLGALPTTLRFVELSFLEFVGDRGNYRDILHDIRDTLDWRGRAADERPKLIIHVHGSSMRHTPMRYQCVDDQANGFIYGDKENPFGARLNGNALIQKMGIERFHFGCCYSG</sequence>
<dbReference type="AlphaFoldDB" id="A0A384K250"/>
<dbReference type="OrthoDB" id="3429862at2759"/>
<evidence type="ECO:0008006" key="4">
    <source>
        <dbReference type="Google" id="ProtNLM"/>
    </source>
</evidence>